<protein>
    <submittedName>
        <fullName evidence="1">Uncharacterized protein</fullName>
    </submittedName>
</protein>
<organism evidence="1 2">
    <name type="scientific">Pangasianodon gigas</name>
    <name type="common">Mekong giant catfish</name>
    <name type="synonym">Pangasius gigas</name>
    <dbReference type="NCBI Taxonomy" id="30993"/>
    <lineage>
        <taxon>Eukaryota</taxon>
        <taxon>Metazoa</taxon>
        <taxon>Chordata</taxon>
        <taxon>Craniata</taxon>
        <taxon>Vertebrata</taxon>
        <taxon>Euteleostomi</taxon>
        <taxon>Actinopterygii</taxon>
        <taxon>Neopterygii</taxon>
        <taxon>Teleostei</taxon>
        <taxon>Ostariophysi</taxon>
        <taxon>Siluriformes</taxon>
        <taxon>Pangasiidae</taxon>
        <taxon>Pangasianodon</taxon>
    </lineage>
</organism>
<dbReference type="Proteomes" id="UP000829447">
    <property type="component" value="Linkage Group LG13"/>
</dbReference>
<sequence>MSSSPKFITPLVDRCVIAGYNAAISCAVRGFPKPKIIWMKNKTIIGGDPKFLMQNNQGVLTLNIRKPSLFDGGMYTCKAINDFGEDEVECKLEVRVVTEKEGAKK</sequence>
<evidence type="ECO:0000313" key="1">
    <source>
        <dbReference type="EMBL" id="MCI4384756.1"/>
    </source>
</evidence>
<gene>
    <name evidence="1" type="ORF">PGIGA_G00042280</name>
</gene>
<keyword evidence="2" id="KW-1185">Reference proteome</keyword>
<comment type="caution">
    <text evidence="1">The sequence shown here is derived from an EMBL/GenBank/DDBJ whole genome shotgun (WGS) entry which is preliminary data.</text>
</comment>
<dbReference type="EMBL" id="CM040466">
    <property type="protein sequence ID" value="MCI4384756.1"/>
    <property type="molecule type" value="Genomic_DNA"/>
</dbReference>
<reference evidence="1 2" key="1">
    <citation type="journal article" date="2022" name="bioRxiv">
        <title>An ancient truncated duplication of the anti-Mullerian hormone receptor type 2 gene is a potential conserved master sex determinant in the Pangasiidae catfish family.</title>
        <authorList>
            <person name="Wen M."/>
            <person name="Pan Q."/>
            <person name="Jouanno E."/>
            <person name="Montfort J."/>
            <person name="Zahm M."/>
            <person name="Cabau C."/>
            <person name="Klopp C."/>
            <person name="Iampietro C."/>
            <person name="Roques C."/>
            <person name="Bouchez O."/>
            <person name="Castinel A."/>
            <person name="Donnadieu C."/>
            <person name="Parrinello H."/>
            <person name="Poncet C."/>
            <person name="Belmonte E."/>
            <person name="Gautier V."/>
            <person name="Avarre J.-C."/>
            <person name="Dugue R."/>
            <person name="Gustiano R."/>
            <person name="Ha T.T.T."/>
            <person name="Campet M."/>
            <person name="Sriphairoj K."/>
            <person name="Ribolli J."/>
            <person name="de Almeida F.L."/>
            <person name="Desvignes T."/>
            <person name="Postlethwait J.H."/>
            <person name="Bucao C.F."/>
            <person name="Robinson-Rechavi M."/>
            <person name="Bobe J."/>
            <person name="Herpin A."/>
            <person name="Guiguen Y."/>
        </authorList>
    </citation>
    <scope>NUCLEOTIDE SEQUENCE [LARGE SCALE GENOMIC DNA]</scope>
    <source>
        <strain evidence="1">YG-Dec2019</strain>
    </source>
</reference>
<accession>A0ACC5X1G7</accession>
<name>A0ACC5X1G7_PANGG</name>
<proteinExistence type="predicted"/>
<evidence type="ECO:0000313" key="2">
    <source>
        <dbReference type="Proteomes" id="UP000829447"/>
    </source>
</evidence>